<feature type="transmembrane region" description="Helical" evidence="5">
    <location>
        <begin position="13"/>
        <end position="41"/>
    </location>
</feature>
<feature type="transmembrane region" description="Helical" evidence="5">
    <location>
        <begin position="203"/>
        <end position="226"/>
    </location>
</feature>
<keyword evidence="2 5" id="KW-0812">Transmembrane</keyword>
<dbReference type="EMBL" id="LSDD01000094">
    <property type="protein sequence ID" value="KXB64852.1"/>
    <property type="molecule type" value="Genomic_DNA"/>
</dbReference>
<proteinExistence type="predicted"/>
<comment type="subcellular location">
    <subcellularLocation>
        <location evidence="1">Membrane</location>
        <topology evidence="1">Multi-pass membrane protein</topology>
    </subcellularLocation>
</comment>
<dbReference type="STRING" id="157687.HMPREF3180_01231"/>
<feature type="transmembrane region" description="Helical" evidence="5">
    <location>
        <begin position="282"/>
        <end position="302"/>
    </location>
</feature>
<dbReference type="PANTHER" id="PTHR37422:SF13">
    <property type="entry name" value="LIPOPOLYSACCHARIDE BIOSYNTHESIS PROTEIN PA4999-RELATED"/>
    <property type="match status" value="1"/>
</dbReference>
<name>A0A134AAV3_9FUSO</name>
<dbReference type="RefSeq" id="WP_060917959.1">
    <property type="nucleotide sequence ID" value="NZ_KQ960076.1"/>
</dbReference>
<reference evidence="8" key="1">
    <citation type="submission" date="2016-01" db="EMBL/GenBank/DDBJ databases">
        <authorList>
            <person name="Mitreva M."/>
            <person name="Pepin K.H."/>
            <person name="Mihindukulasuriya K.A."/>
            <person name="Fulton R."/>
            <person name="Fronick C."/>
            <person name="O'Laughlin M."/>
            <person name="Miner T."/>
            <person name="Herter B."/>
            <person name="Rosa B.A."/>
            <person name="Cordes M."/>
            <person name="Tomlinson C."/>
            <person name="Wollam A."/>
            <person name="Palsikar V.B."/>
            <person name="Mardis E.R."/>
            <person name="Wilson R.K."/>
        </authorList>
    </citation>
    <scope>NUCLEOTIDE SEQUENCE [LARGE SCALE GENOMIC DNA]</scope>
    <source>
        <strain evidence="8">KA00185</strain>
    </source>
</reference>
<feature type="transmembrane region" description="Helical" evidence="5">
    <location>
        <begin position="167"/>
        <end position="197"/>
    </location>
</feature>
<comment type="caution">
    <text evidence="7">The sequence shown here is derived from an EMBL/GenBank/DDBJ whole genome shotgun (WGS) entry which is preliminary data.</text>
</comment>
<organism evidence="7 8">
    <name type="scientific">Leptotrichia wadei</name>
    <dbReference type="NCBI Taxonomy" id="157687"/>
    <lineage>
        <taxon>Bacteria</taxon>
        <taxon>Fusobacteriati</taxon>
        <taxon>Fusobacteriota</taxon>
        <taxon>Fusobacteriia</taxon>
        <taxon>Fusobacteriales</taxon>
        <taxon>Leptotrichiaceae</taxon>
        <taxon>Leptotrichia</taxon>
    </lineage>
</organism>
<dbReference type="OrthoDB" id="79128at2"/>
<keyword evidence="4 5" id="KW-0472">Membrane</keyword>
<feature type="transmembrane region" description="Helical" evidence="5">
    <location>
        <begin position="77"/>
        <end position="95"/>
    </location>
</feature>
<keyword evidence="8" id="KW-1185">Reference proteome</keyword>
<feature type="transmembrane region" description="Helical" evidence="5">
    <location>
        <begin position="132"/>
        <end position="155"/>
    </location>
</feature>
<feature type="domain" description="O-antigen ligase-related" evidence="6">
    <location>
        <begin position="167"/>
        <end position="294"/>
    </location>
</feature>
<gene>
    <name evidence="7" type="ORF">HMPREF3180_01231</name>
</gene>
<feature type="transmembrane region" description="Helical" evidence="5">
    <location>
        <begin position="107"/>
        <end position="126"/>
    </location>
</feature>
<evidence type="ECO:0000256" key="3">
    <source>
        <dbReference type="ARBA" id="ARBA00022989"/>
    </source>
</evidence>
<keyword evidence="3 5" id="KW-1133">Transmembrane helix</keyword>
<evidence type="ECO:0000259" key="6">
    <source>
        <dbReference type="Pfam" id="PF04932"/>
    </source>
</evidence>
<dbReference type="GO" id="GO:0016020">
    <property type="term" value="C:membrane"/>
    <property type="evidence" value="ECO:0007669"/>
    <property type="project" value="UniProtKB-SubCell"/>
</dbReference>
<dbReference type="InterPro" id="IPR051533">
    <property type="entry name" value="WaaL-like"/>
</dbReference>
<evidence type="ECO:0000256" key="2">
    <source>
        <dbReference type="ARBA" id="ARBA00022692"/>
    </source>
</evidence>
<dbReference type="AlphaFoldDB" id="A0A134AAV3"/>
<protein>
    <recommendedName>
        <fullName evidence="6">O-antigen ligase-related domain-containing protein</fullName>
    </recommendedName>
</protein>
<feature type="transmembrane region" description="Helical" evidence="5">
    <location>
        <begin position="53"/>
        <end position="71"/>
    </location>
</feature>
<evidence type="ECO:0000256" key="4">
    <source>
        <dbReference type="ARBA" id="ARBA00023136"/>
    </source>
</evidence>
<dbReference type="Proteomes" id="UP000070483">
    <property type="component" value="Unassembled WGS sequence"/>
</dbReference>
<dbReference type="InterPro" id="IPR007016">
    <property type="entry name" value="O-antigen_ligase-rel_domated"/>
</dbReference>
<evidence type="ECO:0000256" key="5">
    <source>
        <dbReference type="SAM" id="Phobius"/>
    </source>
</evidence>
<evidence type="ECO:0000256" key="1">
    <source>
        <dbReference type="ARBA" id="ARBA00004141"/>
    </source>
</evidence>
<dbReference type="PANTHER" id="PTHR37422">
    <property type="entry name" value="TEICHURONIC ACID BIOSYNTHESIS PROTEIN TUAE"/>
    <property type="match status" value="1"/>
</dbReference>
<feature type="transmembrane region" description="Helical" evidence="5">
    <location>
        <begin position="322"/>
        <end position="346"/>
    </location>
</feature>
<evidence type="ECO:0000313" key="7">
    <source>
        <dbReference type="EMBL" id="KXB64852.1"/>
    </source>
</evidence>
<evidence type="ECO:0000313" key="8">
    <source>
        <dbReference type="Proteomes" id="UP000070483"/>
    </source>
</evidence>
<dbReference type="Pfam" id="PF04932">
    <property type="entry name" value="Wzy_C"/>
    <property type="match status" value="1"/>
</dbReference>
<dbReference type="PATRIC" id="fig|157687.3.peg.1226"/>
<sequence>MEIEKRQKYLEKLYLLLGASIFVHYALVILFSILILVNIFTTGEYKKIFKDKSLITVGIVLGFSLITSAFYKNILGLMAIPIFLCIIVGRYYTLIVNVEFKKNNLEWMAKFSGISLFIGIGEFLFTHNRVGYFAYFNPNYLGSIMMMSAIINLYFTFEKRSKINFVIFIMNILTILITGSRSSLIAVILGMFVLFFYFLKRRYFAGLILMLVSYIFGVISGVFPFLRESTLIEYFWLRIEIIDMAIRIFKKTNLLYGHGNFFYYKFTNYVYPHSHNALVELLLSYGLIGTIALLTVFLRYLYDILRNDRNNVLKIALIAGIVVHNFTDFAIFWVQTVLLFIMALAYKEKNEKICGYRQIRNK</sequence>
<accession>A0A134AAV3</accession>